<evidence type="ECO:0000256" key="1">
    <source>
        <dbReference type="ARBA" id="ARBA00007644"/>
    </source>
</evidence>
<keyword evidence="3" id="KW-0106">Calcium</keyword>
<dbReference type="InterPro" id="IPR007760">
    <property type="entry name" value="Mn_catalase"/>
</dbReference>
<dbReference type="Gene3D" id="1.20.1260.10">
    <property type="match status" value="1"/>
</dbReference>
<evidence type="ECO:0000313" key="5">
    <source>
        <dbReference type="Proteomes" id="UP001243623"/>
    </source>
</evidence>
<feature type="binding site" evidence="2">
    <location>
        <position position="65"/>
    </location>
    <ligand>
        <name>Mn(2+)</name>
        <dbReference type="ChEBI" id="CHEBI:29035"/>
        <label>1</label>
    </ligand>
</feature>
<dbReference type="RefSeq" id="WP_147669585.1">
    <property type="nucleotide sequence ID" value="NZ_CP120678.1"/>
</dbReference>
<feature type="binding site" evidence="2">
    <location>
        <position position="35"/>
    </location>
    <ligand>
        <name>Mn(2+)</name>
        <dbReference type="ChEBI" id="CHEBI:29035"/>
        <label>1</label>
    </ligand>
</feature>
<feature type="binding site" evidence="2">
    <location>
        <position position="136"/>
    </location>
    <ligand>
        <name>Mn(2+)</name>
        <dbReference type="ChEBI" id="CHEBI:29035"/>
        <label>1</label>
    </ligand>
</feature>
<dbReference type="AlphaFoldDB" id="A0A9Y2ETV5"/>
<dbReference type="Pfam" id="PF05067">
    <property type="entry name" value="Mn_catalase"/>
    <property type="match status" value="1"/>
</dbReference>
<proteinExistence type="inferred from homology"/>
<dbReference type="GO" id="GO:0046872">
    <property type="term" value="F:metal ion binding"/>
    <property type="evidence" value="ECO:0007669"/>
    <property type="project" value="UniProtKB-KW"/>
</dbReference>
<feature type="binding site" evidence="2">
    <location>
        <position position="169"/>
    </location>
    <ligand>
        <name>Mn(2+)</name>
        <dbReference type="ChEBI" id="CHEBI:29035"/>
        <label>1</label>
    </ligand>
</feature>
<reference evidence="4" key="1">
    <citation type="submission" date="2023-03" db="EMBL/GenBank/DDBJ databases">
        <title>Selenobaculum gbiensis gen. nov. sp. nov., a new bacterium isolated from the gut microbiota of IBD patient.</title>
        <authorList>
            <person name="Yeo S."/>
            <person name="Park H."/>
            <person name="Huh C.S."/>
        </authorList>
    </citation>
    <scope>NUCLEOTIDE SEQUENCE</scope>
    <source>
        <strain evidence="4">ICN-92133</strain>
    </source>
</reference>
<keyword evidence="5" id="KW-1185">Reference proteome</keyword>
<dbReference type="InterPro" id="IPR009078">
    <property type="entry name" value="Ferritin-like_SF"/>
</dbReference>
<dbReference type="SUPFAM" id="SSF47240">
    <property type="entry name" value="Ferritin-like"/>
    <property type="match status" value="1"/>
</dbReference>
<protein>
    <submittedName>
        <fullName evidence="4">Manganese catalase family protein</fullName>
    </submittedName>
</protein>
<dbReference type="EMBL" id="CP120678">
    <property type="protein sequence ID" value="WIW70550.1"/>
    <property type="molecule type" value="Genomic_DNA"/>
</dbReference>
<accession>A0A9Y2ETV5</accession>
<dbReference type="InterPro" id="IPR012347">
    <property type="entry name" value="Ferritin-like"/>
</dbReference>
<keyword evidence="2" id="KW-0464">Manganese</keyword>
<evidence type="ECO:0000256" key="3">
    <source>
        <dbReference type="PIRSR" id="PIRSR607760-2"/>
    </source>
</evidence>
<dbReference type="Proteomes" id="UP001243623">
    <property type="component" value="Chromosome"/>
</dbReference>
<organism evidence="4 5">
    <name type="scientific">Selenobaculum gibii</name>
    <dbReference type="NCBI Taxonomy" id="3054208"/>
    <lineage>
        <taxon>Bacteria</taxon>
        <taxon>Bacillati</taxon>
        <taxon>Bacillota</taxon>
        <taxon>Negativicutes</taxon>
        <taxon>Selenomonadales</taxon>
        <taxon>Selenomonadaceae</taxon>
        <taxon>Selenobaculum</taxon>
    </lineage>
</organism>
<comment type="similarity">
    <text evidence="1">Belongs to the manganese catalase family.</text>
</comment>
<evidence type="ECO:0000313" key="4">
    <source>
        <dbReference type="EMBL" id="WIW70550.1"/>
    </source>
</evidence>
<gene>
    <name evidence="4" type="ORF">P3F81_11785</name>
</gene>
<dbReference type="KEGG" id="sgbi:P3F81_11785"/>
<feature type="binding site" evidence="3">
    <location>
        <position position="60"/>
    </location>
    <ligand>
        <name>Ca(2+)</name>
        <dbReference type="ChEBI" id="CHEBI:29108"/>
    </ligand>
</feature>
<comment type="cofactor">
    <cofactor evidence="3">
        <name>Ca(2+)</name>
        <dbReference type="ChEBI" id="CHEBI:29108"/>
    </cofactor>
    <text evidence="3">Binds 1 Ca(2+) ion per subunit.</text>
</comment>
<comment type="cofactor">
    <cofactor evidence="2">
        <name>Mn(2+)</name>
        <dbReference type="ChEBI" id="CHEBI:29035"/>
    </cofactor>
    <text evidence="2">Binds 2 manganese ions per subunit.</text>
</comment>
<evidence type="ECO:0000256" key="2">
    <source>
        <dbReference type="PIRSR" id="PIRSR607760-1"/>
    </source>
</evidence>
<keyword evidence="2" id="KW-0479">Metal-binding</keyword>
<dbReference type="CDD" id="cd01051">
    <property type="entry name" value="Mn_catalase"/>
    <property type="match status" value="1"/>
</dbReference>
<dbReference type="InterPro" id="IPR039377">
    <property type="entry name" value="Mn_catalase_dom"/>
</dbReference>
<name>A0A9Y2ETV5_9FIRM</name>
<feature type="binding site" evidence="2">
    <location>
        <position position="68"/>
    </location>
    <ligand>
        <name>Mn(2+)</name>
        <dbReference type="ChEBI" id="CHEBI:29035"/>
        <label>1</label>
    </ligand>
</feature>
<sequence length="203" mass="22988">MWIYEKKLQHPICVSCPDVAFAKLVITQYGGPNGELSASLQYLNQRYSMPTNMAKAVLTDIGTEELAHQEMIASLVYKLTCGAGPKEFEKAGWSAKWAQNGPGMFWMDANGVPWIANNVSCVGEPIADLTSNMAAEQRARVTYEHLISQTCDPLVKDMLRFLWQREVVHLQRFGEALNDVEEWMAKCKRVWTGVEQQEETKEQ</sequence>